<feature type="transmembrane region" description="Helical" evidence="2">
    <location>
        <begin position="255"/>
        <end position="276"/>
    </location>
</feature>
<evidence type="ECO:0000256" key="1">
    <source>
        <dbReference type="SAM" id="MobiDB-lite"/>
    </source>
</evidence>
<feature type="transmembrane region" description="Helical" evidence="2">
    <location>
        <begin position="296"/>
        <end position="313"/>
    </location>
</feature>
<keyword evidence="2" id="KW-0472">Membrane</keyword>
<feature type="compositionally biased region" description="Basic and acidic residues" evidence="1">
    <location>
        <begin position="431"/>
        <end position="455"/>
    </location>
</feature>
<feature type="transmembrane region" description="Helical" evidence="2">
    <location>
        <begin position="61"/>
        <end position="84"/>
    </location>
</feature>
<feature type="region of interest" description="Disordered" evidence="1">
    <location>
        <begin position="1"/>
        <end position="21"/>
    </location>
</feature>
<feature type="compositionally biased region" description="Acidic residues" evidence="1">
    <location>
        <begin position="379"/>
        <end position="391"/>
    </location>
</feature>
<feature type="transmembrane region" description="Helical" evidence="2">
    <location>
        <begin position="105"/>
        <end position="126"/>
    </location>
</feature>
<dbReference type="AlphaFoldDB" id="A0A8S1GT08"/>
<organism evidence="3 4">
    <name type="scientific">Caenorhabditis auriculariae</name>
    <dbReference type="NCBI Taxonomy" id="2777116"/>
    <lineage>
        <taxon>Eukaryota</taxon>
        <taxon>Metazoa</taxon>
        <taxon>Ecdysozoa</taxon>
        <taxon>Nematoda</taxon>
        <taxon>Chromadorea</taxon>
        <taxon>Rhabditida</taxon>
        <taxon>Rhabditina</taxon>
        <taxon>Rhabditomorpha</taxon>
        <taxon>Rhabditoidea</taxon>
        <taxon>Rhabditidae</taxon>
        <taxon>Peloderinae</taxon>
        <taxon>Caenorhabditis</taxon>
    </lineage>
</organism>
<sequence length="455" mass="51866">MGRAPVTKVSRSFSPHSLTSKRAPSCRLAGRLSILAGESATFQGLPSWIAGKKMFSWDNMFFNLVFGAELLLNPFCLILFVLALCSVCRKSDYHLPIFDQLQRIAAYYILVSNFISNFCNAYTLLFRGLAPKFAGFSRSYPFLLIFIAYWRTIQAIEYNFHDCYRNIVFSHCFCLLTFIICVGWTALWSPIHDAYDFSDSYLIPGPNFELQPSRPLSHVEPNYFLDCFMPLCALGFNIYVITAKRRTRAQIGVKVFRRFFFLAVFQGMNALLLLAFAITDNPLQVQWMHVDLTTPLQNVLIYALVISIGDFGCQRRKKSVSAVDNTGVKISKPVTPSGLEMAVRSRDTCVGVENPAFIEITKEIIQDLVIPPRNSETPDIPENESDLIEEEEKVKYEEKEPHEERLEEEEPKNVLLERKLSLSRQSITSMEAKDGSSSKTTERCENRPAEHEQFS</sequence>
<accession>A0A8S1GT08</accession>
<keyword evidence="2" id="KW-1133">Transmembrane helix</keyword>
<evidence type="ECO:0000256" key="2">
    <source>
        <dbReference type="SAM" id="Phobius"/>
    </source>
</evidence>
<feature type="transmembrane region" description="Helical" evidence="2">
    <location>
        <begin position="138"/>
        <end position="156"/>
    </location>
</feature>
<feature type="compositionally biased region" description="Polar residues" evidence="1">
    <location>
        <begin position="9"/>
        <end position="21"/>
    </location>
</feature>
<feature type="transmembrane region" description="Helical" evidence="2">
    <location>
        <begin position="223"/>
        <end position="243"/>
    </location>
</feature>
<dbReference type="EMBL" id="CAJGYM010000004">
    <property type="protein sequence ID" value="CAD6186419.1"/>
    <property type="molecule type" value="Genomic_DNA"/>
</dbReference>
<dbReference type="Proteomes" id="UP000835052">
    <property type="component" value="Unassembled WGS sequence"/>
</dbReference>
<feature type="compositionally biased region" description="Basic and acidic residues" evidence="1">
    <location>
        <begin position="392"/>
        <end position="420"/>
    </location>
</feature>
<gene>
    <name evidence="3" type="ORF">CAUJ_LOCUS2338</name>
</gene>
<comment type="caution">
    <text evidence="3">The sequence shown here is derived from an EMBL/GenBank/DDBJ whole genome shotgun (WGS) entry which is preliminary data.</text>
</comment>
<proteinExistence type="predicted"/>
<feature type="transmembrane region" description="Helical" evidence="2">
    <location>
        <begin position="168"/>
        <end position="191"/>
    </location>
</feature>
<protein>
    <submittedName>
        <fullName evidence="3">Uncharacterized protein</fullName>
    </submittedName>
</protein>
<keyword evidence="2" id="KW-0812">Transmembrane</keyword>
<evidence type="ECO:0000313" key="3">
    <source>
        <dbReference type="EMBL" id="CAD6186419.1"/>
    </source>
</evidence>
<name>A0A8S1GT08_9PELO</name>
<keyword evidence="4" id="KW-1185">Reference proteome</keyword>
<evidence type="ECO:0000313" key="4">
    <source>
        <dbReference type="Proteomes" id="UP000835052"/>
    </source>
</evidence>
<feature type="region of interest" description="Disordered" evidence="1">
    <location>
        <begin position="370"/>
        <end position="455"/>
    </location>
</feature>
<reference evidence="3" key="1">
    <citation type="submission" date="2020-10" db="EMBL/GenBank/DDBJ databases">
        <authorList>
            <person name="Kikuchi T."/>
        </authorList>
    </citation>
    <scope>NUCLEOTIDE SEQUENCE</scope>
    <source>
        <strain evidence="3">NKZ352</strain>
    </source>
</reference>